<protein>
    <recommendedName>
        <fullName evidence="5 10">N-(5'-phosphoribosyl)anthranilate isomerase</fullName>
        <shortName evidence="10">PRAI</shortName>
        <ecNumber evidence="4 10">5.3.1.24</ecNumber>
    </recommendedName>
</protein>
<evidence type="ECO:0000256" key="10">
    <source>
        <dbReference type="HAMAP-Rule" id="MF_00135"/>
    </source>
</evidence>
<dbReference type="InterPro" id="IPR044643">
    <property type="entry name" value="TrpF_fam"/>
</dbReference>
<keyword evidence="8 10" id="KW-0057">Aromatic amino acid biosynthesis</keyword>
<evidence type="ECO:0000256" key="7">
    <source>
        <dbReference type="ARBA" id="ARBA00022822"/>
    </source>
</evidence>
<dbReference type="InterPro" id="IPR001240">
    <property type="entry name" value="PRAI_dom"/>
</dbReference>
<proteinExistence type="inferred from homology"/>
<evidence type="ECO:0000256" key="9">
    <source>
        <dbReference type="ARBA" id="ARBA00023235"/>
    </source>
</evidence>
<keyword evidence="13" id="KW-1185">Reference proteome</keyword>
<evidence type="ECO:0000259" key="11">
    <source>
        <dbReference type="Pfam" id="PF00697"/>
    </source>
</evidence>
<reference evidence="12 13" key="1">
    <citation type="submission" date="2016-09" db="EMBL/GenBank/DDBJ databases">
        <title>Genome sequence of Eubacterium angustum.</title>
        <authorList>
            <person name="Poehlein A."/>
            <person name="Daniel R."/>
        </authorList>
    </citation>
    <scope>NUCLEOTIDE SEQUENCE [LARGE SCALE GENOMIC DNA]</scope>
    <source>
        <strain evidence="12 13">DSM 1989</strain>
    </source>
</reference>
<evidence type="ECO:0000256" key="5">
    <source>
        <dbReference type="ARBA" id="ARBA00022272"/>
    </source>
</evidence>
<evidence type="ECO:0000256" key="6">
    <source>
        <dbReference type="ARBA" id="ARBA00022605"/>
    </source>
</evidence>
<dbReference type="EMBL" id="MKIE01000001">
    <property type="protein sequence ID" value="OHW63210.1"/>
    <property type="molecule type" value="Genomic_DNA"/>
</dbReference>
<comment type="caution">
    <text evidence="12">The sequence shown here is derived from an EMBL/GenBank/DDBJ whole genome shotgun (WGS) entry which is preliminary data.</text>
</comment>
<dbReference type="FunFam" id="3.20.20.70:FF:000075">
    <property type="entry name" value="Tryptophan biosynthesis protein TRP1"/>
    <property type="match status" value="1"/>
</dbReference>
<gene>
    <name evidence="10 12" type="primary">trpF</name>
    <name evidence="12" type="ORF">EUAN_00740</name>
</gene>
<keyword evidence="9 10" id="KW-0413">Isomerase</keyword>
<dbReference type="GO" id="GO:0000162">
    <property type="term" value="P:L-tryptophan biosynthetic process"/>
    <property type="evidence" value="ECO:0007669"/>
    <property type="project" value="UniProtKB-UniRule"/>
</dbReference>
<evidence type="ECO:0000313" key="12">
    <source>
        <dbReference type="EMBL" id="OHW63210.1"/>
    </source>
</evidence>
<dbReference type="EC" id="5.3.1.24" evidence="4 10"/>
<dbReference type="GO" id="GO:0004640">
    <property type="term" value="F:phosphoribosylanthranilate isomerase activity"/>
    <property type="evidence" value="ECO:0007669"/>
    <property type="project" value="UniProtKB-UniRule"/>
</dbReference>
<evidence type="ECO:0000256" key="8">
    <source>
        <dbReference type="ARBA" id="ARBA00023141"/>
    </source>
</evidence>
<dbReference type="Pfam" id="PF00697">
    <property type="entry name" value="PRAI"/>
    <property type="match status" value="1"/>
</dbReference>
<accession>A0A1S1V9Y2</accession>
<dbReference type="InterPro" id="IPR013785">
    <property type="entry name" value="Aldolase_TIM"/>
</dbReference>
<dbReference type="InterPro" id="IPR011060">
    <property type="entry name" value="RibuloseP-bd_barrel"/>
</dbReference>
<comment type="similarity">
    <text evidence="3 10">Belongs to the TrpF family.</text>
</comment>
<dbReference type="Gene3D" id="3.20.20.70">
    <property type="entry name" value="Aldolase class I"/>
    <property type="match status" value="1"/>
</dbReference>
<name>A0A1S1V9Y2_9FIRM</name>
<keyword evidence="6 10" id="KW-0028">Amino-acid biosynthesis</keyword>
<evidence type="ECO:0000256" key="1">
    <source>
        <dbReference type="ARBA" id="ARBA00001164"/>
    </source>
</evidence>
<dbReference type="CDD" id="cd00405">
    <property type="entry name" value="PRAI"/>
    <property type="match status" value="1"/>
</dbReference>
<evidence type="ECO:0000313" key="13">
    <source>
        <dbReference type="Proteomes" id="UP000180254"/>
    </source>
</evidence>
<feature type="domain" description="N-(5'phosphoribosyl) anthranilate isomerase (PRAI)" evidence="11">
    <location>
        <begin position="4"/>
        <end position="201"/>
    </location>
</feature>
<comment type="catalytic activity">
    <reaction evidence="1 10">
        <text>N-(5-phospho-beta-D-ribosyl)anthranilate = 1-(2-carboxyphenylamino)-1-deoxy-D-ribulose 5-phosphate</text>
        <dbReference type="Rhea" id="RHEA:21540"/>
        <dbReference type="ChEBI" id="CHEBI:18277"/>
        <dbReference type="ChEBI" id="CHEBI:58613"/>
        <dbReference type="EC" id="5.3.1.24"/>
    </reaction>
</comment>
<dbReference type="PANTHER" id="PTHR42894">
    <property type="entry name" value="N-(5'-PHOSPHORIBOSYL)ANTHRANILATE ISOMERASE"/>
    <property type="match status" value="1"/>
</dbReference>
<dbReference type="AlphaFoldDB" id="A0A1S1V9Y2"/>
<keyword evidence="7 10" id="KW-0822">Tryptophan biosynthesis</keyword>
<evidence type="ECO:0000256" key="2">
    <source>
        <dbReference type="ARBA" id="ARBA00004664"/>
    </source>
</evidence>
<dbReference type="RefSeq" id="WP_071060540.1">
    <property type="nucleotide sequence ID" value="NZ_MKIE01000001.1"/>
</dbReference>
<sequence length="205" mass="23327">MVAVKVCGLRRLEDVEYVNSCKPEYVGFIFAKSRREIDGEKARELSDALDDSIEKVGVFVNRELDELLEIAEQAELDVVQLHGEEDEEYISKIPTKYRVWKAIRVRDKGDIELGKRYDSLERVDGILLDAYHETEYGGSGQSFDWELVRNGDFKKLILAGGLDPENISDAVEKSNPDVVDVSSGVETDGYKDFEKIKKFIEKARN</sequence>
<comment type="pathway">
    <text evidence="2 10">Amino-acid biosynthesis; L-tryptophan biosynthesis; L-tryptophan from chorismate: step 3/5.</text>
</comment>
<organism evidence="12 13">
    <name type="scientific">Andreesenia angusta</name>
    <dbReference type="NCBI Taxonomy" id="39480"/>
    <lineage>
        <taxon>Bacteria</taxon>
        <taxon>Bacillati</taxon>
        <taxon>Bacillota</taxon>
        <taxon>Tissierellia</taxon>
        <taxon>Tissierellales</taxon>
        <taxon>Gottschalkiaceae</taxon>
        <taxon>Andreesenia</taxon>
    </lineage>
</organism>
<dbReference type="PANTHER" id="PTHR42894:SF1">
    <property type="entry name" value="N-(5'-PHOSPHORIBOSYL)ANTHRANILATE ISOMERASE"/>
    <property type="match status" value="1"/>
</dbReference>
<dbReference type="Proteomes" id="UP000180254">
    <property type="component" value="Unassembled WGS sequence"/>
</dbReference>
<evidence type="ECO:0000256" key="4">
    <source>
        <dbReference type="ARBA" id="ARBA00012572"/>
    </source>
</evidence>
<evidence type="ECO:0000256" key="3">
    <source>
        <dbReference type="ARBA" id="ARBA00007571"/>
    </source>
</evidence>
<dbReference type="UniPathway" id="UPA00035">
    <property type="reaction ID" value="UER00042"/>
</dbReference>
<dbReference type="OrthoDB" id="9786954at2"/>
<dbReference type="STRING" id="39480.EUAN_00740"/>
<dbReference type="SUPFAM" id="SSF51366">
    <property type="entry name" value="Ribulose-phoshate binding barrel"/>
    <property type="match status" value="1"/>
</dbReference>
<dbReference type="HAMAP" id="MF_00135">
    <property type="entry name" value="PRAI"/>
    <property type="match status" value="1"/>
</dbReference>